<feature type="coiled-coil region" evidence="1">
    <location>
        <begin position="62"/>
        <end position="107"/>
    </location>
</feature>
<dbReference type="Proteomes" id="UP000494206">
    <property type="component" value="Unassembled WGS sequence"/>
</dbReference>
<evidence type="ECO:0000313" key="3">
    <source>
        <dbReference type="Proteomes" id="UP000494206"/>
    </source>
</evidence>
<evidence type="ECO:0000313" key="2">
    <source>
        <dbReference type="EMBL" id="CAB3408940.1"/>
    </source>
</evidence>
<keyword evidence="1" id="KW-0175">Coiled coil</keyword>
<name>A0A8S1F4V4_9PELO</name>
<protein>
    <submittedName>
        <fullName evidence="2">Uncharacterized protein</fullName>
    </submittedName>
</protein>
<dbReference type="AlphaFoldDB" id="A0A8S1F4V4"/>
<reference evidence="2 3" key="1">
    <citation type="submission" date="2020-04" db="EMBL/GenBank/DDBJ databases">
        <authorList>
            <person name="Laetsch R D."/>
            <person name="Stevens L."/>
            <person name="Kumar S."/>
            <person name="Blaxter L. M."/>
        </authorList>
    </citation>
    <scope>NUCLEOTIDE SEQUENCE [LARGE SCALE GENOMIC DNA]</scope>
</reference>
<dbReference type="EMBL" id="CADEPM010000007">
    <property type="protein sequence ID" value="CAB3408940.1"/>
    <property type="molecule type" value="Genomic_DNA"/>
</dbReference>
<comment type="caution">
    <text evidence="2">The sequence shown here is derived from an EMBL/GenBank/DDBJ whole genome shotgun (WGS) entry which is preliminary data.</text>
</comment>
<keyword evidence="3" id="KW-1185">Reference proteome</keyword>
<proteinExistence type="predicted"/>
<evidence type="ECO:0000256" key="1">
    <source>
        <dbReference type="SAM" id="Coils"/>
    </source>
</evidence>
<gene>
    <name evidence="2" type="ORF">CBOVIS_LOCUS10657</name>
</gene>
<sequence length="274" mass="31670">MSEEEAVKLLEKTANSIARNNLANMGEFLENATLEALMDKTQDHLMNVLKNEKRMLEERTKLNDMVQKLTGLQKEAENTVKRDLAELDLLEEQKKKIEEDIARREKALEYIDKSVYEVEMARLKQLELSAEKNSKNRREDPEGWLNTDICKDQWLFADGVVAFQSIEAVNECPNGFYHIRTTMGKYCCHIGFPYHRYRERYSIANRTKRETNEKDSKVSDEGRMKKKLKDPKIMDYSKIMLGAVIGQVIVLIWSVQASPMSDLQSVGASQIMPI</sequence>
<accession>A0A8S1F4V4</accession>
<organism evidence="2 3">
    <name type="scientific">Caenorhabditis bovis</name>
    <dbReference type="NCBI Taxonomy" id="2654633"/>
    <lineage>
        <taxon>Eukaryota</taxon>
        <taxon>Metazoa</taxon>
        <taxon>Ecdysozoa</taxon>
        <taxon>Nematoda</taxon>
        <taxon>Chromadorea</taxon>
        <taxon>Rhabditida</taxon>
        <taxon>Rhabditina</taxon>
        <taxon>Rhabditomorpha</taxon>
        <taxon>Rhabditoidea</taxon>
        <taxon>Rhabditidae</taxon>
        <taxon>Peloderinae</taxon>
        <taxon>Caenorhabditis</taxon>
    </lineage>
</organism>